<dbReference type="AlphaFoldDB" id="A0A5J4S7G0"/>
<accession>A0A5J4S7G0</accession>
<dbReference type="EMBL" id="SNRY01000403">
    <property type="protein sequence ID" value="KAA6341231.1"/>
    <property type="molecule type" value="Genomic_DNA"/>
</dbReference>
<dbReference type="Pfam" id="PF22515">
    <property type="entry name" value="DUF6996"/>
    <property type="match status" value="1"/>
</dbReference>
<proteinExistence type="predicted"/>
<evidence type="ECO:0000313" key="4">
    <source>
        <dbReference type="EMBL" id="KAA6341231.1"/>
    </source>
</evidence>
<dbReference type="InterPro" id="IPR054266">
    <property type="entry name" value="DUF6997"/>
</dbReference>
<protein>
    <submittedName>
        <fullName evidence="4">Uncharacterized protein</fullName>
    </submittedName>
</protein>
<feature type="domain" description="DUF6996" evidence="1">
    <location>
        <begin position="7"/>
        <end position="75"/>
    </location>
</feature>
<dbReference type="Pfam" id="PF23871">
    <property type="entry name" value="DUF7226"/>
    <property type="match status" value="1"/>
</dbReference>
<sequence length="427" mass="49666">MNKSKNDIAWEKIFEKHQILEKIASNGQASLSSADINVFREARLMTKFDHRSQLPQLFANNKLSILPTSRGMYEIGIFETFCDFTKEDIEVTPINFPTFLESIDYKNITSEATAINCAFVSNILHDFTAENNLLPTVSGRMSSSSFEFKINSAKSQFRVNVSNSQIEIDGGYEGDNSLNLIEAKNYISDDFLIRQLFYPYRLWNNKITKQIRPIFFTYSNGVFHLREYTFEEDDLYNSIKLVKQKKYAVREDAINAESIQKILDSVRTIKEPEMPFPQADSFERVINLCELLKQKVFLSKEEITQNYDFDARQTDYYSNAAKYLGLIENKTENEQIGCMLTKIGLRIFSLSIIDRQFEFVKLILSHTAFKKTLQQYFDKGNTPSKDEVIDIMKHSKLHNVDSEATYRRRASTVISWVNWIIDLIEEY</sequence>
<feature type="domain" description="DUF6997" evidence="2">
    <location>
        <begin position="77"/>
        <end position="247"/>
    </location>
</feature>
<dbReference type="InterPro" id="IPR054265">
    <property type="entry name" value="DUF6996"/>
</dbReference>
<dbReference type="Pfam" id="PF22518">
    <property type="entry name" value="DUF6997"/>
    <property type="match status" value="1"/>
</dbReference>
<feature type="domain" description="DUF7226" evidence="3">
    <location>
        <begin position="284"/>
        <end position="424"/>
    </location>
</feature>
<evidence type="ECO:0000259" key="3">
    <source>
        <dbReference type="Pfam" id="PF23871"/>
    </source>
</evidence>
<reference evidence="4" key="1">
    <citation type="submission" date="2019-03" db="EMBL/GenBank/DDBJ databases">
        <title>Single cell metagenomics reveals metabolic interactions within the superorganism composed of flagellate Streblomastix strix and complex community of Bacteroidetes bacteria on its surface.</title>
        <authorList>
            <person name="Treitli S.C."/>
            <person name="Kolisko M."/>
            <person name="Husnik F."/>
            <person name="Keeling P."/>
            <person name="Hampl V."/>
        </authorList>
    </citation>
    <scope>NUCLEOTIDE SEQUENCE</scope>
    <source>
        <strain evidence="4">STM</strain>
    </source>
</reference>
<evidence type="ECO:0000259" key="2">
    <source>
        <dbReference type="Pfam" id="PF22518"/>
    </source>
</evidence>
<evidence type="ECO:0000259" key="1">
    <source>
        <dbReference type="Pfam" id="PF22515"/>
    </source>
</evidence>
<dbReference type="InterPro" id="IPR055650">
    <property type="entry name" value="DUF7226"/>
</dbReference>
<organism evidence="4">
    <name type="scientific">termite gut metagenome</name>
    <dbReference type="NCBI Taxonomy" id="433724"/>
    <lineage>
        <taxon>unclassified sequences</taxon>
        <taxon>metagenomes</taxon>
        <taxon>organismal metagenomes</taxon>
    </lineage>
</organism>
<name>A0A5J4S7G0_9ZZZZ</name>
<gene>
    <name evidence="4" type="ORF">EZS27_010946</name>
</gene>
<comment type="caution">
    <text evidence="4">The sequence shown here is derived from an EMBL/GenBank/DDBJ whole genome shotgun (WGS) entry which is preliminary data.</text>
</comment>